<proteinExistence type="predicted"/>
<sequence>MDAEESYNALYLYNAVIEYIYFVISLIQDEGSKSLNNVEKYVELFNHDIYSFAEKFKGKDLAEKVGNMLCVATPAFNTKDEILNLSGNYEYFKRSIYRDILLNKVIDLILRGTSSIKNICHNLNQNNLINIEEESLKIILKKCPYFYVDNDSSVIVVQFHGFFGFEDNAYKTIVQYFQSYLQNSMLTYDEIKFHTKFVPSCAVPNLLLIFCVFHVCSIFKCDKNKVYLRKKFKRKKHAKQIIDIDGLGIKLSDSIPVALLVYKAFGQKLHGWTGEITHLTKHTGLIQCVVNFTNNYQGIFKIYFYKTSLKYLCEIESVEDYLSIRDVVEFDAEFCEEDIEQGIFWQATFIKVTKHFFKNNKFEISINTEMYMEKIILNIGTFKLSCKTCSSRNCQANYSVLEKDVKKNNKIMQTECNFIHSLNFDSKDFTESCNVQIKSSSQKISLPSQNASVANDNLPLSICDFDQNSVIDAVINSKCNGNSEVNINKKEASKIFNLDNNSKLLEVDIESTLSSDLIKSVVLSPSDESKKDLDCVESICKTEYSEKKYSSKDGIFVPNLLFLHSAFMFGKIEIISQEEGVAITLHTCPLYEVFFKCESTFLEYDKVPNRDSIVLLFIPYFKAPNTVLVATLVYPLKSEDAISALEQKLSVEDFVVKKFYSVVKNYLVDINSCNCDLSSTLLFKTLVTQNVEKEKEIFEKCSNCIKNLQEIFCFTEKTRIRFLATISLLYHQNSDMSSQKLSIYLTRLLMQVFSLTLCSRKASMLSKKKKNLKAKINFKRRRHYNYSFSNDLAKSVPNNGKNVIATKEETTEVKSHIQEKILAKNIDSVISKKSNEFLCDSVIKSGKTFLDTGSESCTSLSSYKSCNSKGSDDAFYSCESLSDAFESDLEANESTIFIYRSRNANICGKTDFKDCPVNISVTLCDLHSPEEKSDVHQGTNNSEISECNINEEYIEAILKKKYLVAKEMFCVNTTRNGQKNLSLFE</sequence>
<keyword evidence="2" id="KW-1185">Reference proteome</keyword>
<organism evidence="1 2">
    <name type="scientific">Nephila pilipes</name>
    <name type="common">Giant wood spider</name>
    <name type="synonym">Nephila maculata</name>
    <dbReference type="NCBI Taxonomy" id="299642"/>
    <lineage>
        <taxon>Eukaryota</taxon>
        <taxon>Metazoa</taxon>
        <taxon>Ecdysozoa</taxon>
        <taxon>Arthropoda</taxon>
        <taxon>Chelicerata</taxon>
        <taxon>Arachnida</taxon>
        <taxon>Araneae</taxon>
        <taxon>Araneomorphae</taxon>
        <taxon>Entelegynae</taxon>
        <taxon>Araneoidea</taxon>
        <taxon>Nephilidae</taxon>
        <taxon>Nephila</taxon>
    </lineage>
</organism>
<dbReference type="AlphaFoldDB" id="A0A8X6UMG2"/>
<protein>
    <submittedName>
        <fullName evidence="1">Uncharacterized protein</fullName>
    </submittedName>
</protein>
<reference evidence="1" key="1">
    <citation type="submission" date="2020-08" db="EMBL/GenBank/DDBJ databases">
        <title>Multicomponent nature underlies the extraordinary mechanical properties of spider dragline silk.</title>
        <authorList>
            <person name="Kono N."/>
            <person name="Nakamura H."/>
            <person name="Mori M."/>
            <person name="Yoshida Y."/>
            <person name="Ohtoshi R."/>
            <person name="Malay A.D."/>
            <person name="Moran D.A.P."/>
            <person name="Tomita M."/>
            <person name="Numata K."/>
            <person name="Arakawa K."/>
        </authorList>
    </citation>
    <scope>NUCLEOTIDE SEQUENCE</scope>
</reference>
<gene>
    <name evidence="1" type="primary">NCL1_38326</name>
    <name evidence="1" type="ORF">NPIL_147111</name>
</gene>
<dbReference type="EMBL" id="BMAW01129673">
    <property type="protein sequence ID" value="GFU31431.1"/>
    <property type="molecule type" value="Genomic_DNA"/>
</dbReference>
<name>A0A8X6UMG2_NEPPI</name>
<evidence type="ECO:0000313" key="1">
    <source>
        <dbReference type="EMBL" id="GFU31431.1"/>
    </source>
</evidence>
<dbReference type="Proteomes" id="UP000887013">
    <property type="component" value="Unassembled WGS sequence"/>
</dbReference>
<evidence type="ECO:0000313" key="2">
    <source>
        <dbReference type="Proteomes" id="UP000887013"/>
    </source>
</evidence>
<accession>A0A8X6UMG2</accession>
<comment type="caution">
    <text evidence="1">The sequence shown here is derived from an EMBL/GenBank/DDBJ whole genome shotgun (WGS) entry which is preliminary data.</text>
</comment>
<dbReference type="OrthoDB" id="6427964at2759"/>